<name>A0A643FVA8_9BURK</name>
<protein>
    <submittedName>
        <fullName evidence="3">RcnB family protein</fullName>
    </submittedName>
</protein>
<feature type="region of interest" description="Disordered" evidence="1">
    <location>
        <begin position="35"/>
        <end position="84"/>
    </location>
</feature>
<dbReference type="EMBL" id="CP062804">
    <property type="protein sequence ID" value="QOT79278.1"/>
    <property type="molecule type" value="Genomic_DNA"/>
</dbReference>
<reference evidence="3 4" key="1">
    <citation type="submission" date="2020-10" db="EMBL/GenBank/DDBJ databases">
        <title>Complete genome sequence of Cupriavidus basilensis CCUG 49340T.</title>
        <authorList>
            <person name="Salva-Serra F."/>
            <person name="Donoso R.A."/>
            <person name="Cho K.H."/>
            <person name="Yoo J.A."/>
            <person name="Lee K."/>
            <person name="Yoon S.-H."/>
            <person name="Perez-Pantoja D."/>
            <person name="Moore E.R.B."/>
        </authorList>
    </citation>
    <scope>NUCLEOTIDE SEQUENCE [LARGE SCALE GENOMIC DNA]</scope>
    <source>
        <strain evidence="4">CCUG 49340</strain>
    </source>
</reference>
<feature type="signal peptide" evidence="2">
    <location>
        <begin position="1"/>
        <end position="38"/>
    </location>
</feature>
<evidence type="ECO:0000256" key="2">
    <source>
        <dbReference type="SAM" id="SignalP"/>
    </source>
</evidence>
<keyword evidence="2" id="KW-0732">Signal</keyword>
<dbReference type="Gene3D" id="3.10.450.160">
    <property type="entry name" value="inner membrane protein cigr"/>
    <property type="match status" value="1"/>
</dbReference>
<evidence type="ECO:0000313" key="4">
    <source>
        <dbReference type="Proteomes" id="UP000397656"/>
    </source>
</evidence>
<dbReference type="Pfam" id="PF11776">
    <property type="entry name" value="RcnB"/>
    <property type="match status" value="1"/>
</dbReference>
<dbReference type="Proteomes" id="UP000397656">
    <property type="component" value="Chromosome 2"/>
</dbReference>
<gene>
    <name evidence="3" type="ORF">F7R26_031545</name>
</gene>
<proteinExistence type="predicted"/>
<organism evidence="3 4">
    <name type="scientific">Cupriavidus basilensis</name>
    <dbReference type="NCBI Taxonomy" id="68895"/>
    <lineage>
        <taxon>Bacteria</taxon>
        <taxon>Pseudomonadati</taxon>
        <taxon>Pseudomonadota</taxon>
        <taxon>Betaproteobacteria</taxon>
        <taxon>Burkholderiales</taxon>
        <taxon>Burkholderiaceae</taxon>
        <taxon>Cupriavidus</taxon>
    </lineage>
</organism>
<feature type="chain" id="PRO_5043646905" evidence="2">
    <location>
        <begin position="39"/>
        <end position="133"/>
    </location>
</feature>
<evidence type="ECO:0000256" key="1">
    <source>
        <dbReference type="SAM" id="MobiDB-lite"/>
    </source>
</evidence>
<evidence type="ECO:0000313" key="3">
    <source>
        <dbReference type="EMBL" id="QOT79278.1"/>
    </source>
</evidence>
<sequence length="133" mass="14783">MATAANKKECLMTKTVRSKLLLGVMLAGGFLVSAQSSAQPDRDSDRGYQYQGQPPRDDRGRPGDDRDNARSGPGHWHKGDRLPAEYRDRQYVVDDWHSHDLPKPSKGHHWVAIGADYYMVAPNGAIVDVGGRR</sequence>
<accession>A0A643FVA8</accession>
<dbReference type="AlphaFoldDB" id="A0A643FVA8"/>
<feature type="compositionally biased region" description="Basic and acidic residues" evidence="1">
    <location>
        <begin position="55"/>
        <end position="69"/>
    </location>
</feature>
<dbReference type="InterPro" id="IPR024572">
    <property type="entry name" value="RcnB"/>
</dbReference>